<evidence type="ECO:0000313" key="3">
    <source>
        <dbReference type="Proteomes" id="UP000307000"/>
    </source>
</evidence>
<dbReference type="KEGG" id="gcr:GcLGCM259_0199"/>
<proteinExistence type="predicted"/>
<evidence type="ECO:0000313" key="2">
    <source>
        <dbReference type="EMBL" id="QCY45983.1"/>
    </source>
</evidence>
<name>A0A5B7WSM6_9MICC</name>
<gene>
    <name evidence="2" type="ORF">GcLGCM259_0199</name>
</gene>
<keyword evidence="3" id="KW-1185">Reference proteome</keyword>
<reference evidence="2 3" key="1">
    <citation type="submission" date="2018-12" db="EMBL/GenBank/DDBJ databases">
        <title>Complete Genome Sequence of Glutamicibacter creatinolyticus strain LGCM259,isolated from an abscess of a 12-year-old mare in Italy.</title>
        <authorList>
            <person name="Santos R.G."/>
            <person name="Silva A.L."/>
            <person name="Seyffert N."/>
            <person name="Castro T.L.P."/>
            <person name="Attili A.R."/>
            <person name="Rifici C."/>
            <person name="Mazzullo G."/>
            <person name="Brenig B."/>
            <person name="Venanzi F."/>
            <person name="Azevedo V."/>
        </authorList>
    </citation>
    <scope>NUCLEOTIDE SEQUENCE [LARGE SCALE GENOMIC DNA]</scope>
    <source>
        <strain evidence="2 3">LGCM 259</strain>
    </source>
</reference>
<accession>A0A5B7WSM6</accession>
<dbReference type="EMBL" id="CP034412">
    <property type="protein sequence ID" value="QCY45983.1"/>
    <property type="molecule type" value="Genomic_DNA"/>
</dbReference>
<protein>
    <submittedName>
        <fullName evidence="2">Uncharacterized protein</fullName>
    </submittedName>
</protein>
<organism evidence="2 3">
    <name type="scientific">Glutamicibacter creatinolyticus</name>
    <dbReference type="NCBI Taxonomy" id="162496"/>
    <lineage>
        <taxon>Bacteria</taxon>
        <taxon>Bacillati</taxon>
        <taxon>Actinomycetota</taxon>
        <taxon>Actinomycetes</taxon>
        <taxon>Micrococcales</taxon>
        <taxon>Micrococcaceae</taxon>
        <taxon>Glutamicibacter</taxon>
    </lineage>
</organism>
<dbReference type="Proteomes" id="UP000307000">
    <property type="component" value="Chromosome"/>
</dbReference>
<evidence type="ECO:0000256" key="1">
    <source>
        <dbReference type="SAM" id="MobiDB-lite"/>
    </source>
</evidence>
<dbReference type="AlphaFoldDB" id="A0A5B7WSM6"/>
<feature type="region of interest" description="Disordered" evidence="1">
    <location>
        <begin position="1"/>
        <end position="21"/>
    </location>
</feature>
<sequence>MKEPRGQRPRGGQGQGQASGEQVAAQHRFLREVVAALPALSSILASQFAACLVEAAPHGGQCLVLTRRGAAAPLPAGVENPLPLDAQIDENPGAAQVLLWHEAGFVEQVEICWFGQDHPLLGDLRLITDASPRPS</sequence>